<keyword evidence="2" id="KW-1133">Transmembrane helix</keyword>
<keyword evidence="4" id="KW-1185">Reference proteome</keyword>
<organism evidence="3 4">
    <name type="scientific">Dryococelus australis</name>
    <dbReference type="NCBI Taxonomy" id="614101"/>
    <lineage>
        <taxon>Eukaryota</taxon>
        <taxon>Metazoa</taxon>
        <taxon>Ecdysozoa</taxon>
        <taxon>Arthropoda</taxon>
        <taxon>Hexapoda</taxon>
        <taxon>Insecta</taxon>
        <taxon>Pterygota</taxon>
        <taxon>Neoptera</taxon>
        <taxon>Polyneoptera</taxon>
        <taxon>Phasmatodea</taxon>
        <taxon>Verophasmatodea</taxon>
        <taxon>Anareolatae</taxon>
        <taxon>Phasmatidae</taxon>
        <taxon>Eurycanthinae</taxon>
        <taxon>Dryococelus</taxon>
    </lineage>
</organism>
<accession>A0ABQ9GG82</accession>
<protein>
    <submittedName>
        <fullName evidence="3">Uncharacterized protein</fullName>
    </submittedName>
</protein>
<proteinExistence type="predicted"/>
<evidence type="ECO:0000313" key="4">
    <source>
        <dbReference type="Proteomes" id="UP001159363"/>
    </source>
</evidence>
<keyword evidence="2" id="KW-0472">Membrane</keyword>
<comment type="caution">
    <text evidence="3">The sequence shown here is derived from an EMBL/GenBank/DDBJ whole genome shotgun (WGS) entry which is preliminary data.</text>
</comment>
<dbReference type="Proteomes" id="UP001159363">
    <property type="component" value="Chromosome 11"/>
</dbReference>
<sequence length="733" mass="80584">MTVDSAPRNEYLICRVISFALAAGFIFIVQNEECEQRSPHVTVQIRSEGHFPQCHAANWSARSLTSNGPSFLCTYALRVRTSSGSPNPSWHTPDPSAPMTRREINFGSLGADLPLSALQPSSLLPRAAFLRRRDKRSRYKGGGASKLNTARGVFTRVAMAIRQSRFVDTRVICEPPGTLLRSRPSSRVSTAAANEIKGKILSRARHFVPYERLKVQDRVVTCFIGTRAVTGNRGDAAAFHKAIFIQSVPVTPIRERAAPALGYRVSLRHLKNDLNYLLRFSQLDSGRGEPSSDRRLARREERGERSDQQEGNTATANIRTVKKSTTAGWAIGLDSVAEEVFSPYDAGLDGHHKKLLGRPPELLIFYTTAKLKVLVSVFPLTILLFVLATRDTPTVLYNVYYWLIEQGFNYQEQGFNYQEQGFNYQEQGFYYQEQGCPIPDSHLRKSGDPAGKFALVGDEQANRSATAAPFSYFVERDINFQSLAGSPDVRIWESCRTKPLVGGFSLGIPRPPPPPAISYRRRSILTSITPFGSQNLAVNRATQTSSFIHSLTHSSAICKTNIAMGLASIHALGNETVSGGWECDHSCGMIAPRKPDKGWVSVGGGSSGVGQKTTVLPGHSGEGGRGIAGSKPPQIPSDYSGWLSRGLSDRCPPPFEKFAPPIYMYMSQLELQYNSVGNIAYRMLAICVLHLRICLSYNILRSDNDRISNVDIAVASASRDAGAETDGICCRNL</sequence>
<keyword evidence="2" id="KW-0812">Transmembrane</keyword>
<reference evidence="3 4" key="1">
    <citation type="submission" date="2023-02" db="EMBL/GenBank/DDBJ databases">
        <title>LHISI_Scaffold_Assembly.</title>
        <authorList>
            <person name="Stuart O.P."/>
            <person name="Cleave R."/>
            <person name="Magrath M.J.L."/>
            <person name="Mikheyev A.S."/>
        </authorList>
    </citation>
    <scope>NUCLEOTIDE SEQUENCE [LARGE SCALE GENOMIC DNA]</scope>
    <source>
        <strain evidence="3">Daus_M_001</strain>
        <tissue evidence="3">Leg muscle</tissue>
    </source>
</reference>
<name>A0ABQ9GG82_9NEOP</name>
<feature type="compositionally biased region" description="Basic and acidic residues" evidence="1">
    <location>
        <begin position="286"/>
        <end position="308"/>
    </location>
</feature>
<evidence type="ECO:0000256" key="2">
    <source>
        <dbReference type="SAM" id="Phobius"/>
    </source>
</evidence>
<dbReference type="EMBL" id="JARBHB010000012">
    <property type="protein sequence ID" value="KAJ8870897.1"/>
    <property type="molecule type" value="Genomic_DNA"/>
</dbReference>
<gene>
    <name evidence="3" type="ORF">PR048_027198</name>
</gene>
<evidence type="ECO:0000256" key="1">
    <source>
        <dbReference type="SAM" id="MobiDB-lite"/>
    </source>
</evidence>
<feature type="transmembrane region" description="Helical" evidence="2">
    <location>
        <begin position="12"/>
        <end position="29"/>
    </location>
</feature>
<feature type="region of interest" description="Disordered" evidence="1">
    <location>
        <begin position="284"/>
        <end position="315"/>
    </location>
</feature>
<evidence type="ECO:0000313" key="3">
    <source>
        <dbReference type="EMBL" id="KAJ8870897.1"/>
    </source>
</evidence>